<reference evidence="4 5" key="1">
    <citation type="submission" date="2022-12" db="EMBL/GenBank/DDBJ databases">
        <title>Chromosome-level genome of Tegillarca granosa.</title>
        <authorList>
            <person name="Kim J."/>
        </authorList>
    </citation>
    <scope>NUCLEOTIDE SEQUENCE [LARGE SCALE GENOMIC DNA]</scope>
    <source>
        <strain evidence="4">Teg-2019</strain>
        <tissue evidence="4">Adductor muscle</tissue>
    </source>
</reference>
<organism evidence="4 5">
    <name type="scientific">Tegillarca granosa</name>
    <name type="common">Malaysian cockle</name>
    <name type="synonym">Anadara granosa</name>
    <dbReference type="NCBI Taxonomy" id="220873"/>
    <lineage>
        <taxon>Eukaryota</taxon>
        <taxon>Metazoa</taxon>
        <taxon>Spiralia</taxon>
        <taxon>Lophotrochozoa</taxon>
        <taxon>Mollusca</taxon>
        <taxon>Bivalvia</taxon>
        <taxon>Autobranchia</taxon>
        <taxon>Pteriomorphia</taxon>
        <taxon>Arcoida</taxon>
        <taxon>Arcoidea</taxon>
        <taxon>Arcidae</taxon>
        <taxon>Tegillarca</taxon>
    </lineage>
</organism>
<evidence type="ECO:0000256" key="1">
    <source>
        <dbReference type="SAM" id="Coils"/>
    </source>
</evidence>
<sequence>MIDKIHQSGHNMTPQETKNYCSTMTRQNTERENLDFQCFNTNNPIMDERKIWKNWTYLKNELHVEDLVDPMVDNGVFTPAQRRDILHVMPSTRQMKAEKFLNVLIQAGDRGFDTFIDILRRNNDNRYTAILGKLDADRGADILSINHGAGASGDDNRPGSGRPQTGMSASSASTDISSRSLPSRDGETGERNIRMGSARRAWRSESQASNAPQQQGIVRAPSTGETTHVSQIRPSYNAPERTYSSFDGSDNVGGEKKITVDMQRLEQELVRIAPTIADLFQKISETTSNLPASEEEIQFVKEENERLRKTNRALIDKLNSFQQRIIQLQIENKKLRETGEGVTETKADLHKKEHELKDLEKRLEEQKKALEQKEMELNLQLMKIRDIEDNIAKQRVQINTLETLHEEGEQEKYRQKEEMETLRQERLKQKEKIEKLELKQRMGDERLHRLEDRLNN</sequence>
<dbReference type="Gene3D" id="1.10.533.10">
    <property type="entry name" value="Death Domain, Fas"/>
    <property type="match status" value="1"/>
</dbReference>
<feature type="coiled-coil region" evidence="1">
    <location>
        <begin position="290"/>
        <end position="453"/>
    </location>
</feature>
<dbReference type="PROSITE" id="PS50209">
    <property type="entry name" value="CARD"/>
    <property type="match status" value="1"/>
</dbReference>
<dbReference type="SUPFAM" id="SSF47986">
    <property type="entry name" value="DEATH domain"/>
    <property type="match status" value="1"/>
</dbReference>
<evidence type="ECO:0000259" key="3">
    <source>
        <dbReference type="PROSITE" id="PS50209"/>
    </source>
</evidence>
<evidence type="ECO:0000313" key="5">
    <source>
        <dbReference type="Proteomes" id="UP001217089"/>
    </source>
</evidence>
<dbReference type="CDD" id="cd01671">
    <property type="entry name" value="CARD"/>
    <property type="match status" value="1"/>
</dbReference>
<name>A0ABQ9EY14_TEGGR</name>
<feature type="compositionally biased region" description="Low complexity" evidence="2">
    <location>
        <begin position="168"/>
        <end position="180"/>
    </location>
</feature>
<feature type="region of interest" description="Disordered" evidence="2">
    <location>
        <begin position="147"/>
        <end position="253"/>
    </location>
</feature>
<dbReference type="Pfam" id="PF00619">
    <property type="entry name" value="CARD"/>
    <property type="match status" value="1"/>
</dbReference>
<feature type="compositionally biased region" description="Polar residues" evidence="2">
    <location>
        <begin position="204"/>
        <end position="216"/>
    </location>
</feature>
<feature type="compositionally biased region" description="Polar residues" evidence="2">
    <location>
        <begin position="223"/>
        <end position="234"/>
    </location>
</feature>
<dbReference type="InterPro" id="IPR001315">
    <property type="entry name" value="CARD"/>
</dbReference>
<comment type="caution">
    <text evidence="4">The sequence shown here is derived from an EMBL/GenBank/DDBJ whole genome shotgun (WGS) entry which is preliminary data.</text>
</comment>
<gene>
    <name evidence="4" type="ORF">KUTeg_013720</name>
</gene>
<protein>
    <recommendedName>
        <fullName evidence="3">CARD domain-containing protein</fullName>
    </recommendedName>
</protein>
<dbReference type="EMBL" id="JARBDR010000657">
    <property type="protein sequence ID" value="KAJ8308846.1"/>
    <property type="molecule type" value="Genomic_DNA"/>
</dbReference>
<accession>A0ABQ9EY14</accession>
<feature type="domain" description="CARD" evidence="3">
    <location>
        <begin position="58"/>
        <end position="134"/>
    </location>
</feature>
<evidence type="ECO:0000313" key="4">
    <source>
        <dbReference type="EMBL" id="KAJ8308846.1"/>
    </source>
</evidence>
<dbReference type="Proteomes" id="UP001217089">
    <property type="component" value="Unassembled WGS sequence"/>
</dbReference>
<proteinExistence type="predicted"/>
<keyword evidence="1" id="KW-0175">Coiled coil</keyword>
<dbReference type="InterPro" id="IPR011029">
    <property type="entry name" value="DEATH-like_dom_sf"/>
</dbReference>
<feature type="compositionally biased region" description="Basic and acidic residues" evidence="2">
    <location>
        <begin position="182"/>
        <end position="193"/>
    </location>
</feature>
<keyword evidence="5" id="KW-1185">Reference proteome</keyword>
<evidence type="ECO:0000256" key="2">
    <source>
        <dbReference type="SAM" id="MobiDB-lite"/>
    </source>
</evidence>